<feature type="compositionally biased region" description="Basic and acidic residues" evidence="1">
    <location>
        <begin position="115"/>
        <end position="133"/>
    </location>
</feature>
<organism evidence="2 3">
    <name type="scientific">Solemya velum gill symbiont</name>
    <dbReference type="NCBI Taxonomy" id="2340"/>
    <lineage>
        <taxon>Bacteria</taxon>
        <taxon>Pseudomonadati</taxon>
        <taxon>Pseudomonadota</taxon>
        <taxon>Gammaproteobacteria</taxon>
        <taxon>sulfur-oxidizing symbionts</taxon>
    </lineage>
</organism>
<reference evidence="2 3" key="1">
    <citation type="submission" date="2016-11" db="EMBL/GenBank/DDBJ databases">
        <title>Mixed transmission modes and dynamic genome evolution in an obligate animal-bacterial symbiosis.</title>
        <authorList>
            <person name="Russell S.L."/>
            <person name="Corbett-Detig R.B."/>
            <person name="Cavanaugh C.M."/>
        </authorList>
    </citation>
    <scope>NUCLEOTIDE SEQUENCE [LARGE SCALE GENOMIC DNA]</scope>
    <source>
        <strain evidence="2">MA-KB16</strain>
    </source>
</reference>
<dbReference type="EMBL" id="MPNX01000006">
    <property type="protein sequence ID" value="OOY35291.1"/>
    <property type="molecule type" value="Genomic_DNA"/>
</dbReference>
<gene>
    <name evidence="2" type="ORF">BOV88_06120</name>
</gene>
<proteinExistence type="predicted"/>
<sequence>MKLEKALAEELDKSITAQEADKQYEDGNITSKFKFQCPDDNCNAPVTCANLDRPKHKRKRDPYYKVVGDHSAKCNIAKDIDPQKKSSRNTTDIYSDSDEYIDHAIRLNLQPPSTKRPEPTGKNDGGDGGESRAKSGNTPEPGKRKIQRSKTLSSLIDAFLANESYTVQLPEIGVIDIKDLFVEINGQDLSEFEDEFRIYYGKGWIKKRKGGYGFVFANKLKFGELENQPSSYLSDNQIEEGSFKRFKQSTLDKLANNYPKQIFLLSETTPYPNGDFINIWCEGPEYLDYRL</sequence>
<dbReference type="RefSeq" id="WP_078454060.1">
    <property type="nucleotide sequence ID" value="NZ_MPNX01000006.1"/>
</dbReference>
<feature type="region of interest" description="Disordered" evidence="1">
    <location>
        <begin position="107"/>
        <end position="148"/>
    </location>
</feature>
<comment type="caution">
    <text evidence="2">The sequence shown here is derived from an EMBL/GenBank/DDBJ whole genome shotgun (WGS) entry which is preliminary data.</text>
</comment>
<name>A0A1T2CKF5_SOVGS</name>
<dbReference type="AlphaFoldDB" id="A0A1T2CKF5"/>
<dbReference type="Proteomes" id="UP000190962">
    <property type="component" value="Unassembled WGS sequence"/>
</dbReference>
<evidence type="ECO:0000313" key="2">
    <source>
        <dbReference type="EMBL" id="OOY35291.1"/>
    </source>
</evidence>
<protein>
    <submittedName>
        <fullName evidence="2">Uncharacterized protein</fullName>
    </submittedName>
</protein>
<evidence type="ECO:0000313" key="3">
    <source>
        <dbReference type="Proteomes" id="UP000190962"/>
    </source>
</evidence>
<accession>A0A1T2CKF5</accession>
<evidence type="ECO:0000256" key="1">
    <source>
        <dbReference type="SAM" id="MobiDB-lite"/>
    </source>
</evidence>